<dbReference type="AlphaFoldDB" id="A0A6I9PEW1"/>
<proteinExistence type="predicted"/>
<evidence type="ECO:0000313" key="4">
    <source>
        <dbReference type="RefSeq" id="XP_010789355.1"/>
    </source>
</evidence>
<evidence type="ECO:0000313" key="3">
    <source>
        <dbReference type="RefSeq" id="XP_010789354.1"/>
    </source>
</evidence>
<reference evidence="3 4" key="1">
    <citation type="submission" date="2025-04" db="UniProtKB">
        <authorList>
            <consortium name="RefSeq"/>
        </authorList>
    </citation>
    <scope>IDENTIFICATION</scope>
    <source>
        <tissue evidence="3 4">Muscle</tissue>
    </source>
</reference>
<accession>A0A6I9PEW1</accession>
<feature type="region of interest" description="Disordered" evidence="1">
    <location>
        <begin position="44"/>
        <end position="75"/>
    </location>
</feature>
<keyword evidence="2" id="KW-1185">Reference proteome</keyword>
<evidence type="ECO:0000256" key="1">
    <source>
        <dbReference type="SAM" id="MobiDB-lite"/>
    </source>
</evidence>
<gene>
    <name evidence="3 4" type="primary">LOC104962599</name>
</gene>
<dbReference type="RefSeq" id="XP_010789355.1">
    <property type="nucleotide sequence ID" value="XM_010791053.1"/>
</dbReference>
<name>A0A6I9PEW1_9TELE</name>
<organism evidence="2 3">
    <name type="scientific">Notothenia coriiceps</name>
    <name type="common">black rockcod</name>
    <dbReference type="NCBI Taxonomy" id="8208"/>
    <lineage>
        <taxon>Eukaryota</taxon>
        <taxon>Metazoa</taxon>
        <taxon>Chordata</taxon>
        <taxon>Craniata</taxon>
        <taxon>Vertebrata</taxon>
        <taxon>Euteleostomi</taxon>
        <taxon>Actinopterygii</taxon>
        <taxon>Neopterygii</taxon>
        <taxon>Teleostei</taxon>
        <taxon>Neoteleostei</taxon>
        <taxon>Acanthomorphata</taxon>
        <taxon>Eupercaria</taxon>
        <taxon>Perciformes</taxon>
        <taxon>Notothenioidei</taxon>
        <taxon>Nototheniidae</taxon>
        <taxon>Notothenia</taxon>
    </lineage>
</organism>
<dbReference type="KEGG" id="ncc:104962599"/>
<dbReference type="RefSeq" id="XP_010789354.1">
    <property type="nucleotide sequence ID" value="XM_010791052.1"/>
</dbReference>
<protein>
    <submittedName>
        <fullName evidence="3 4">Spermatogenesis-associated protein 45-like</fullName>
    </submittedName>
</protein>
<dbReference type="CTD" id="149643"/>
<dbReference type="Proteomes" id="UP000504611">
    <property type="component" value="Unplaced"/>
</dbReference>
<sequence>MSGAEHRALRELNVRRETWCRVEGNPHQEWERRERRHYRKHLRSTAGLLKSLPAGETRSPAGREGAPPSNLPERRHFEESCEYVGISWMQSHRQGHHMTAAVPTVR</sequence>
<dbReference type="OrthoDB" id="8718684at2759"/>
<evidence type="ECO:0000313" key="2">
    <source>
        <dbReference type="Proteomes" id="UP000504611"/>
    </source>
</evidence>